<dbReference type="EMBL" id="JAZHPZ010000001">
    <property type="protein sequence ID" value="MEF2964226.1"/>
    <property type="molecule type" value="Genomic_DNA"/>
</dbReference>
<dbReference type="RefSeq" id="WP_331844473.1">
    <property type="nucleotide sequence ID" value="NZ_JAZHPZ010000001.1"/>
</dbReference>
<feature type="transmembrane region" description="Helical" evidence="1">
    <location>
        <begin position="12"/>
        <end position="32"/>
    </location>
</feature>
<gene>
    <name evidence="2" type="ORF">V3851_00160</name>
</gene>
<keyword evidence="3" id="KW-1185">Reference proteome</keyword>
<evidence type="ECO:0000313" key="2">
    <source>
        <dbReference type="EMBL" id="MEF2964226.1"/>
    </source>
</evidence>
<feature type="transmembrane region" description="Helical" evidence="1">
    <location>
        <begin position="73"/>
        <end position="93"/>
    </location>
</feature>
<keyword evidence="1" id="KW-0812">Transmembrane</keyword>
<comment type="caution">
    <text evidence="2">The sequence shown here is derived from an EMBL/GenBank/DDBJ whole genome shotgun (WGS) entry which is preliminary data.</text>
</comment>
<keyword evidence="1" id="KW-0472">Membrane</keyword>
<name>A0ABU7VKD8_9BACL</name>
<sequence length="245" mass="27422">MMLKRNGTAIAFVLYAVVLIASLTVYISLLPFNLFSSSFWLSLVTLILAETAVWFYAHYWIQNYERVNRMIPGYTGLGVIVVGYLAAVIVYSLLSDAFLPGAYTILHILTLAAAVVIGGIILIFINFTAAKEEETREQVAALHEMEAALKRLLGKLPAYEEPQLSELKSVLAQLIEKVKYSDPVTPESLQMTDQQMLYQIHLLDEELSNAAEGDIEAPPFDLTLRRLRELGQSLTLRNEQVLISK</sequence>
<keyword evidence="1" id="KW-1133">Transmembrane helix</keyword>
<feature type="transmembrane region" description="Helical" evidence="1">
    <location>
        <begin position="105"/>
        <end position="127"/>
    </location>
</feature>
<evidence type="ECO:0000256" key="1">
    <source>
        <dbReference type="SAM" id="Phobius"/>
    </source>
</evidence>
<feature type="transmembrane region" description="Helical" evidence="1">
    <location>
        <begin position="38"/>
        <end position="61"/>
    </location>
</feature>
<reference evidence="2 3" key="1">
    <citation type="submission" date="2024-02" db="EMBL/GenBank/DDBJ databases">
        <title>A nitrogen-fixing paenibacillus bacterium.</title>
        <authorList>
            <person name="Zhang W.L."/>
            <person name="Chen S.F."/>
        </authorList>
    </citation>
    <scope>NUCLEOTIDE SEQUENCE [LARGE SCALE GENOMIC DNA]</scope>
    <source>
        <strain evidence="2 3">M1</strain>
    </source>
</reference>
<accession>A0ABU7VKD8</accession>
<dbReference type="Proteomes" id="UP001306950">
    <property type="component" value="Unassembled WGS sequence"/>
</dbReference>
<organism evidence="2 3">
    <name type="scientific">Paenibacillus haidiansis</name>
    <dbReference type="NCBI Taxonomy" id="1574488"/>
    <lineage>
        <taxon>Bacteria</taxon>
        <taxon>Bacillati</taxon>
        <taxon>Bacillota</taxon>
        <taxon>Bacilli</taxon>
        <taxon>Bacillales</taxon>
        <taxon>Paenibacillaceae</taxon>
        <taxon>Paenibacillus</taxon>
    </lineage>
</organism>
<proteinExistence type="predicted"/>
<protein>
    <submittedName>
        <fullName evidence="2">Uncharacterized protein</fullName>
    </submittedName>
</protein>
<evidence type="ECO:0000313" key="3">
    <source>
        <dbReference type="Proteomes" id="UP001306950"/>
    </source>
</evidence>